<dbReference type="Gene3D" id="3.30.450.20">
    <property type="entry name" value="PAS domain"/>
    <property type="match status" value="3"/>
</dbReference>
<dbReference type="Pfam" id="PF08446">
    <property type="entry name" value="PAS_2"/>
    <property type="match status" value="1"/>
</dbReference>
<comment type="PTM">
    <text evidence="11">Contains one covalently linked phytochromobilin chromophore.</text>
</comment>
<feature type="domain" description="Phytochrome chromophore attachment site" evidence="13">
    <location>
        <begin position="203"/>
        <end position="377"/>
    </location>
</feature>
<dbReference type="PROSITE" id="PS50109">
    <property type="entry name" value="HIS_KIN"/>
    <property type="match status" value="1"/>
</dbReference>
<dbReference type="GO" id="GO:0009585">
    <property type="term" value="P:red, far-red light phototransduction"/>
    <property type="evidence" value="ECO:0007669"/>
    <property type="project" value="InterPro"/>
</dbReference>
<protein>
    <recommendedName>
        <fullName evidence="10">Phytochrome</fullName>
    </recommendedName>
</protein>
<dbReference type="AlphaFoldDB" id="A0A0K9NQ64"/>
<dbReference type="Pfam" id="PF00512">
    <property type="entry name" value="HisKA"/>
    <property type="match status" value="1"/>
</dbReference>
<dbReference type="FunFam" id="3.30.450.20:FF:000039">
    <property type="entry name" value="Phytochrome"/>
    <property type="match status" value="1"/>
</dbReference>
<keyword evidence="6 10" id="KW-0157">Chromophore</keyword>
<dbReference type="InterPro" id="IPR005467">
    <property type="entry name" value="His_kinase_dom"/>
</dbReference>
<evidence type="ECO:0000256" key="11">
    <source>
        <dbReference type="PIRSR" id="PIRSR000084-50"/>
    </source>
</evidence>
<keyword evidence="3 10" id="KW-0600">Photoreceptor protein</keyword>
<dbReference type="InterPro" id="IPR029016">
    <property type="entry name" value="GAF-like_dom_sf"/>
</dbReference>
<dbReference type="PIRSF" id="PIRSF000084">
    <property type="entry name" value="Phytochrome"/>
    <property type="match status" value="1"/>
</dbReference>
<feature type="domain" description="PAS" evidence="15">
    <location>
        <begin position="613"/>
        <end position="683"/>
    </location>
</feature>
<dbReference type="Pfam" id="PF01590">
    <property type="entry name" value="GAF"/>
    <property type="match status" value="1"/>
</dbReference>
<organism evidence="17 18">
    <name type="scientific">Zostera marina</name>
    <name type="common">Eelgrass</name>
    <dbReference type="NCBI Taxonomy" id="29655"/>
    <lineage>
        <taxon>Eukaryota</taxon>
        <taxon>Viridiplantae</taxon>
        <taxon>Streptophyta</taxon>
        <taxon>Embryophyta</taxon>
        <taxon>Tracheophyta</taxon>
        <taxon>Spermatophyta</taxon>
        <taxon>Magnoliopsida</taxon>
        <taxon>Liliopsida</taxon>
        <taxon>Zosteraceae</taxon>
        <taxon>Zostera</taxon>
    </lineage>
</organism>
<evidence type="ECO:0000256" key="4">
    <source>
        <dbReference type="ARBA" id="ARBA00022606"/>
    </source>
</evidence>
<dbReference type="InterPro" id="IPR003018">
    <property type="entry name" value="GAF"/>
</dbReference>
<dbReference type="InterPro" id="IPR043150">
    <property type="entry name" value="Phytochrome_PHY_sf"/>
</dbReference>
<keyword evidence="7 10" id="KW-0805">Transcription regulation</keyword>
<feature type="binding site" description="covalent" evidence="11">
    <location>
        <position position="308"/>
    </location>
    <ligand>
        <name>phytochromobilin</name>
        <dbReference type="ChEBI" id="CHEBI:189064"/>
    </ligand>
</feature>
<dbReference type="SMART" id="SM00091">
    <property type="entry name" value="PAS"/>
    <property type="match status" value="2"/>
</dbReference>
<dbReference type="GO" id="GO:0000155">
    <property type="term" value="F:phosphorelay sensor kinase activity"/>
    <property type="evidence" value="ECO:0007669"/>
    <property type="project" value="InterPro"/>
</dbReference>
<dbReference type="GO" id="GO:0005634">
    <property type="term" value="C:nucleus"/>
    <property type="evidence" value="ECO:0000318"/>
    <property type="project" value="GO_Central"/>
</dbReference>
<evidence type="ECO:0000256" key="9">
    <source>
        <dbReference type="ARBA" id="ARBA00023170"/>
    </source>
</evidence>
<feature type="domain" description="PAC" evidence="16">
    <location>
        <begin position="686"/>
        <end position="743"/>
    </location>
</feature>
<comment type="similarity">
    <text evidence="2 10">Belongs to the phytochrome family.</text>
</comment>
<dbReference type="SMART" id="SM00388">
    <property type="entry name" value="HisKA"/>
    <property type="match status" value="1"/>
</dbReference>
<sequence length="1124" mass="124945">MSSNRRSVRLAQTTVDARLNTDFEHLGNSFDYSVTVSASAENLPPVKEKVTAYLQQIQKGKLIQPFGCLLAIDEKNFQIIACSENASEMLTVASTHAVPTLGDNNPGLGIGTDVRTLFTSPSSTALQKAIGFADVSLLNPILLHCKPSGKPFYGIMHRVTGCLVIDFEPVKPCDLPITAAGALQSYKLAAKAISRLQSLPTGSMKRLCDTIVEEVFHLTGYDRVMAYKFHEDDHGEVVSELTKPGLEPYLGLHYPATDIPQASRFLFMKNKVRIICDCHAKPVKVNQDDRLDSDLTFCGSTLRAPHGCHTQYMENMNSIASLVLAVVVNENEDVANPSEPNPPESNKKRLWGLVVCHNRSPRFVPFPLRYACEFLAQVFATHVNMEFELENQIHEKNILRTQTLLCDMLMRDALPGIMSQTPNIMNLVKCDGAALMCRGKIWRLGNCPSEHEIISIADWLAECHMDSTGLSTDSLHDAGYPGALSLGNQICGMAAARINSRDIVFWFRSHTASEIRWGGAKHEAGDQDDGRRMHPRSSFNAFLEVVKTRSFPWKDFEMDAIHSLQLILRGNFTDGEKNGKKKNEEEEENSSMNIDGSGKKDERFAAMLELQTVTSEMVRLIETATVPIFAVDADGCVNGWNLKIAELTGLQVEQAMGKNILSLVEDNSIDTVKSILKQALEGHEEKNIQFALKTHNQMEEEGGPVFLIVNSCASRDLNKDVVGVCFVAQDLTSHKLAMDKFTRIEGDYKAIVQNPNPLIPPIFGVDEFGWCSEWNSAMAKISGWPREEMIDKMLLGEIFGTHMAYCRLKNQDALVHLGVLINNAMIDKAIEQEPFTFLNSQGKEVECLVSINKKTHSEDATTGVFCFLHIASHDLQKSIHLDKLSEQSASKQLKALSYIRNEIRNPLSGMMFVRKMMETTELNEEQRRLIKTGENCHLQLYKILGDMDLDSITDSCLNLDMSEFVLKEMLATAISQVMITSMNKSVRIMHDLSQELMNEEFYGDCLRLQQIVSDFLLVSVNSSPSGGQVEIVARVVKDKLGKALHVANLDLRISHTGGRVSETLLSQMFGNSEGNSEDGINLLICRKLLLLMNGDVRYLSEAGKSSFIISVELASSKTVTTKAM</sequence>
<comment type="caution">
    <text evidence="17">The sequence shown here is derived from an EMBL/GenBank/DDBJ whole genome shotgun (WGS) entry which is preliminary data.</text>
</comment>
<comment type="function">
    <text evidence="1">Regulatory photoreceptor which exists in two forms that are reversibly interconvertible by light: the Pr form that absorbs maximally in the red region of the spectrum and the Pfr form that absorbs maximally in the far-red region. Photoconversion of Pr to Pfr induces an array of morphogenic responses, whereas reconversion of Pfr to Pr cancels the induction of those responses. Pfr controls the expression of a number of nuclear genes including those encoding the small subunit of ribulose-bisphosphate carboxylase, chlorophyll A/B binding protein, protochlorophyllide reductase, rRNA, etc. It also controls the expression of its own gene(s) in a negative feedback fashion.</text>
</comment>
<feature type="domain" description="PAS" evidence="15">
    <location>
        <begin position="747"/>
        <end position="799"/>
    </location>
</feature>
<dbReference type="InterPro" id="IPR016132">
    <property type="entry name" value="Phyto_chromo_attachment"/>
</dbReference>
<dbReference type="GO" id="GO:0006355">
    <property type="term" value="P:regulation of DNA-templated transcription"/>
    <property type="evidence" value="ECO:0007669"/>
    <property type="project" value="InterPro"/>
</dbReference>
<keyword evidence="8 10" id="KW-0804">Transcription</keyword>
<dbReference type="Pfam" id="PF02518">
    <property type="entry name" value="HATPase_c"/>
    <property type="match status" value="1"/>
</dbReference>
<dbReference type="InterPro" id="IPR000700">
    <property type="entry name" value="PAS-assoc_C"/>
</dbReference>
<evidence type="ECO:0000259" key="14">
    <source>
        <dbReference type="PROSITE" id="PS50109"/>
    </source>
</evidence>
<evidence type="ECO:0000313" key="18">
    <source>
        <dbReference type="Proteomes" id="UP000036987"/>
    </source>
</evidence>
<keyword evidence="5" id="KW-0677">Repeat</keyword>
<evidence type="ECO:0000259" key="13">
    <source>
        <dbReference type="PROSITE" id="PS50046"/>
    </source>
</evidence>
<dbReference type="PROSITE" id="PS50113">
    <property type="entry name" value="PAC"/>
    <property type="match status" value="1"/>
</dbReference>
<dbReference type="GO" id="GO:0009584">
    <property type="term" value="P:detection of visible light"/>
    <property type="evidence" value="ECO:0007669"/>
    <property type="project" value="InterPro"/>
</dbReference>
<evidence type="ECO:0000259" key="15">
    <source>
        <dbReference type="PROSITE" id="PS50112"/>
    </source>
</evidence>
<dbReference type="PRINTS" id="PR01033">
    <property type="entry name" value="PHYTOCHROME"/>
</dbReference>
<dbReference type="GO" id="GO:0042803">
    <property type="term" value="F:protein homodimerization activity"/>
    <property type="evidence" value="ECO:0007669"/>
    <property type="project" value="InterPro"/>
</dbReference>
<dbReference type="SUPFAM" id="SSF55785">
    <property type="entry name" value="PYP-like sensor domain (PAS domain)"/>
    <property type="match status" value="3"/>
</dbReference>
<keyword evidence="18" id="KW-1185">Reference proteome</keyword>
<dbReference type="GO" id="GO:0009881">
    <property type="term" value="F:photoreceptor activity"/>
    <property type="evidence" value="ECO:0007669"/>
    <property type="project" value="UniProtKB-KW"/>
</dbReference>
<gene>
    <name evidence="17" type="ORF">ZOSMA_79G00550</name>
</gene>
<dbReference type="NCBIfam" id="TIGR00229">
    <property type="entry name" value="sensory_box"/>
    <property type="match status" value="1"/>
</dbReference>
<name>A0A0K9NQ64_ZOSMR</name>
<dbReference type="Proteomes" id="UP000036987">
    <property type="component" value="Unassembled WGS sequence"/>
</dbReference>
<dbReference type="STRING" id="29655.A0A0K9NQ64"/>
<dbReference type="FunFam" id="3.30.450.270:FF:000001">
    <property type="entry name" value="Phytochrome"/>
    <property type="match status" value="1"/>
</dbReference>
<dbReference type="SMART" id="SM00387">
    <property type="entry name" value="HATPase_c"/>
    <property type="match status" value="1"/>
</dbReference>
<dbReference type="CDD" id="cd00130">
    <property type="entry name" value="PAS"/>
    <property type="match status" value="2"/>
</dbReference>
<dbReference type="InterPro" id="IPR003661">
    <property type="entry name" value="HisK_dim/P_dom"/>
</dbReference>
<dbReference type="CDD" id="cd00082">
    <property type="entry name" value="HisKA"/>
    <property type="match status" value="1"/>
</dbReference>
<dbReference type="PROSITE" id="PS50112">
    <property type="entry name" value="PAS"/>
    <property type="match status" value="2"/>
</dbReference>
<evidence type="ECO:0000256" key="1">
    <source>
        <dbReference type="ARBA" id="ARBA00002479"/>
    </source>
</evidence>
<evidence type="ECO:0000256" key="5">
    <source>
        <dbReference type="ARBA" id="ARBA00022737"/>
    </source>
</evidence>
<dbReference type="Gene3D" id="3.30.450.270">
    <property type="match status" value="1"/>
</dbReference>
<dbReference type="Gene3D" id="3.30.565.10">
    <property type="entry name" value="Histidine kinase-like ATPase, C-terminal domain"/>
    <property type="match status" value="1"/>
</dbReference>
<accession>A0A0K9NQ64</accession>
<dbReference type="InterPro" id="IPR035965">
    <property type="entry name" value="PAS-like_dom_sf"/>
</dbReference>
<dbReference type="PROSITE" id="PS00245">
    <property type="entry name" value="PHYTOCHROME_1"/>
    <property type="match status" value="1"/>
</dbReference>
<dbReference type="InterPro" id="IPR012129">
    <property type="entry name" value="Phytochrome_A-E"/>
</dbReference>
<dbReference type="Pfam" id="PF00989">
    <property type="entry name" value="PAS"/>
    <property type="match status" value="2"/>
</dbReference>
<evidence type="ECO:0000256" key="8">
    <source>
        <dbReference type="ARBA" id="ARBA00023163"/>
    </source>
</evidence>
<evidence type="ECO:0000259" key="16">
    <source>
        <dbReference type="PROSITE" id="PS50113"/>
    </source>
</evidence>
<dbReference type="OMA" id="YLHHIQR"/>
<evidence type="ECO:0000256" key="10">
    <source>
        <dbReference type="PIRNR" id="PIRNR000084"/>
    </source>
</evidence>
<dbReference type="InterPro" id="IPR013767">
    <property type="entry name" value="PAS_fold"/>
</dbReference>
<dbReference type="Gene3D" id="3.30.450.40">
    <property type="match status" value="1"/>
</dbReference>
<evidence type="ECO:0000256" key="6">
    <source>
        <dbReference type="ARBA" id="ARBA00022991"/>
    </source>
</evidence>
<dbReference type="InterPro" id="IPR036890">
    <property type="entry name" value="HATPase_C_sf"/>
</dbReference>
<dbReference type="InterPro" id="IPR013515">
    <property type="entry name" value="Phytochrome_cen-reg"/>
</dbReference>
<feature type="domain" description="Histidine kinase" evidence="14">
    <location>
        <begin position="898"/>
        <end position="1115"/>
    </location>
</feature>
<dbReference type="PROSITE" id="PS50046">
    <property type="entry name" value="PHYTOCHROME_2"/>
    <property type="match status" value="1"/>
</dbReference>
<proteinExistence type="inferred from homology"/>
<dbReference type="PANTHER" id="PTHR47876:SF3">
    <property type="entry name" value="PHYTOCHROME 1"/>
    <property type="match status" value="1"/>
</dbReference>
<dbReference type="OrthoDB" id="2015534at2759"/>
<dbReference type="InterPro" id="IPR000014">
    <property type="entry name" value="PAS"/>
</dbReference>
<evidence type="ECO:0000256" key="12">
    <source>
        <dbReference type="SAM" id="MobiDB-lite"/>
    </source>
</evidence>
<feature type="compositionally biased region" description="Basic and acidic residues" evidence="12">
    <location>
        <begin position="575"/>
        <end position="584"/>
    </location>
</feature>
<keyword evidence="9 10" id="KW-0675">Receptor</keyword>
<dbReference type="GO" id="GO:0017006">
    <property type="term" value="P:protein-tetrapyrrole linkage"/>
    <property type="evidence" value="ECO:0007669"/>
    <property type="project" value="InterPro"/>
</dbReference>
<evidence type="ECO:0000256" key="2">
    <source>
        <dbReference type="ARBA" id="ARBA00008235"/>
    </source>
</evidence>
<dbReference type="SMART" id="SM00065">
    <property type="entry name" value="GAF"/>
    <property type="match status" value="1"/>
</dbReference>
<dbReference type="InterPro" id="IPR003594">
    <property type="entry name" value="HATPase_dom"/>
</dbReference>
<keyword evidence="4 10" id="KW-0716">Sensory transduction</keyword>
<evidence type="ECO:0000256" key="7">
    <source>
        <dbReference type="ARBA" id="ARBA00023015"/>
    </source>
</evidence>
<evidence type="ECO:0000256" key="3">
    <source>
        <dbReference type="ARBA" id="ARBA00022543"/>
    </source>
</evidence>
<dbReference type="InterPro" id="IPR013654">
    <property type="entry name" value="PAS_2"/>
</dbReference>
<dbReference type="EMBL" id="LFYR01001977">
    <property type="protein sequence ID" value="KMZ58212.1"/>
    <property type="molecule type" value="Genomic_DNA"/>
</dbReference>
<reference evidence="18" key="1">
    <citation type="journal article" date="2016" name="Nature">
        <title>The genome of the seagrass Zostera marina reveals angiosperm adaptation to the sea.</title>
        <authorList>
            <person name="Olsen J.L."/>
            <person name="Rouze P."/>
            <person name="Verhelst B."/>
            <person name="Lin Y.-C."/>
            <person name="Bayer T."/>
            <person name="Collen J."/>
            <person name="Dattolo E."/>
            <person name="De Paoli E."/>
            <person name="Dittami S."/>
            <person name="Maumus F."/>
            <person name="Michel G."/>
            <person name="Kersting A."/>
            <person name="Lauritano C."/>
            <person name="Lohaus R."/>
            <person name="Toepel M."/>
            <person name="Tonon T."/>
            <person name="Vanneste K."/>
            <person name="Amirebrahimi M."/>
            <person name="Brakel J."/>
            <person name="Bostroem C."/>
            <person name="Chovatia M."/>
            <person name="Grimwood J."/>
            <person name="Jenkins J.W."/>
            <person name="Jueterbock A."/>
            <person name="Mraz A."/>
            <person name="Stam W.T."/>
            <person name="Tice H."/>
            <person name="Bornberg-Bauer E."/>
            <person name="Green P.J."/>
            <person name="Pearson G.A."/>
            <person name="Procaccini G."/>
            <person name="Duarte C.M."/>
            <person name="Schmutz J."/>
            <person name="Reusch T.B.H."/>
            <person name="Van de Peer Y."/>
        </authorList>
    </citation>
    <scope>NUCLEOTIDE SEQUENCE [LARGE SCALE GENOMIC DNA]</scope>
    <source>
        <strain evidence="18">cv. Finnish</strain>
    </source>
</reference>
<feature type="region of interest" description="Disordered" evidence="12">
    <location>
        <begin position="575"/>
        <end position="598"/>
    </location>
</feature>
<dbReference type="InterPro" id="IPR001294">
    <property type="entry name" value="Phytochrome"/>
</dbReference>
<dbReference type="SUPFAM" id="SSF55781">
    <property type="entry name" value="GAF domain-like"/>
    <property type="match status" value="2"/>
</dbReference>
<dbReference type="Pfam" id="PF00360">
    <property type="entry name" value="PHY"/>
    <property type="match status" value="1"/>
</dbReference>
<dbReference type="SUPFAM" id="SSF55874">
    <property type="entry name" value="ATPase domain of HSP90 chaperone/DNA topoisomerase II/histidine kinase"/>
    <property type="match status" value="1"/>
</dbReference>
<dbReference type="PANTHER" id="PTHR47876">
    <property type="entry name" value="OS08G0260000 PROTEIN"/>
    <property type="match status" value="1"/>
</dbReference>
<evidence type="ECO:0000313" key="17">
    <source>
        <dbReference type="EMBL" id="KMZ58212.1"/>
    </source>
</evidence>
<dbReference type="InterPro" id="IPR013516">
    <property type="entry name" value="Phyto_chromo_BS"/>
</dbReference>